<evidence type="ECO:0000256" key="1">
    <source>
        <dbReference type="ARBA" id="ARBA00005525"/>
    </source>
</evidence>
<comment type="similarity">
    <text evidence="1 5">Belongs to the pyrroline-5-carboxylate reductase family.</text>
</comment>
<evidence type="ECO:0000259" key="6">
    <source>
        <dbReference type="Pfam" id="PF03807"/>
    </source>
</evidence>
<dbReference type="AlphaFoldDB" id="A0AAE8SUP8"/>
<evidence type="ECO:0000313" key="9">
    <source>
        <dbReference type="Proteomes" id="UP001187682"/>
    </source>
</evidence>
<gene>
    <name evidence="8" type="ORF">DNG_03904</name>
</gene>
<dbReference type="InterPro" id="IPR029036">
    <property type="entry name" value="P5CR_dimer"/>
</dbReference>
<dbReference type="FunFam" id="1.10.3730.10:FF:000001">
    <property type="entry name" value="Pyrroline-5-carboxylate reductase"/>
    <property type="match status" value="1"/>
</dbReference>
<dbReference type="Pfam" id="PF03807">
    <property type="entry name" value="F420_oxidored"/>
    <property type="match status" value="1"/>
</dbReference>
<evidence type="ECO:0000313" key="8">
    <source>
        <dbReference type="EMBL" id="SPO01157.1"/>
    </source>
</evidence>
<feature type="binding site" evidence="4">
    <location>
        <begin position="88"/>
        <end position="91"/>
    </location>
    <ligand>
        <name>NADP(+)</name>
        <dbReference type="ChEBI" id="CHEBI:58349"/>
    </ligand>
</feature>
<name>A0AAE8SUP8_9PEZI</name>
<dbReference type="EMBL" id="ONZQ02000004">
    <property type="protein sequence ID" value="SPO01157.1"/>
    <property type="molecule type" value="Genomic_DNA"/>
</dbReference>
<dbReference type="InterPro" id="IPR036291">
    <property type="entry name" value="NAD(P)-bd_dom_sf"/>
</dbReference>
<evidence type="ECO:0000256" key="3">
    <source>
        <dbReference type="ARBA" id="ARBA00023002"/>
    </source>
</evidence>
<dbReference type="EC" id="1.5.1.2" evidence="5"/>
<evidence type="ECO:0000259" key="7">
    <source>
        <dbReference type="Pfam" id="PF14748"/>
    </source>
</evidence>
<feature type="domain" description="Pyrroline-5-carboxylate reductase catalytic N-terminal" evidence="6">
    <location>
        <begin position="5"/>
        <end position="118"/>
    </location>
</feature>
<dbReference type="SUPFAM" id="SSF48179">
    <property type="entry name" value="6-phosphogluconate dehydrogenase C-terminal domain-like"/>
    <property type="match status" value="1"/>
</dbReference>
<keyword evidence="3 5" id="KW-0560">Oxidoreductase</keyword>
<dbReference type="Gene3D" id="1.10.3730.10">
    <property type="entry name" value="ProC C-terminal domain-like"/>
    <property type="match status" value="1"/>
</dbReference>
<keyword evidence="2 4" id="KW-0521">NADP</keyword>
<dbReference type="InterPro" id="IPR053790">
    <property type="entry name" value="P5CR-like_CS"/>
</dbReference>
<keyword evidence="5" id="KW-0641">Proline biosynthesis</keyword>
<dbReference type="Pfam" id="PF14748">
    <property type="entry name" value="P5CR_dimer"/>
    <property type="match status" value="1"/>
</dbReference>
<feature type="domain" description="Pyrroline-5-carboxylate reductase dimerisation" evidence="7">
    <location>
        <begin position="191"/>
        <end position="292"/>
    </location>
</feature>
<comment type="caution">
    <text evidence="8">The sequence shown here is derived from an EMBL/GenBank/DDBJ whole genome shotgun (WGS) entry which is preliminary data.</text>
</comment>
<dbReference type="PANTHER" id="PTHR11645:SF0">
    <property type="entry name" value="PYRROLINE-5-CARBOXYLATE REDUCTASE 3"/>
    <property type="match status" value="1"/>
</dbReference>
<dbReference type="InterPro" id="IPR008927">
    <property type="entry name" value="6-PGluconate_DH-like_C_sf"/>
</dbReference>
<dbReference type="PIRSF" id="PIRSF000193">
    <property type="entry name" value="Pyrrol-5-carb_rd"/>
    <property type="match status" value="1"/>
</dbReference>
<dbReference type="InterPro" id="IPR000304">
    <property type="entry name" value="Pyrroline-COOH_reductase"/>
</dbReference>
<keyword evidence="9" id="KW-1185">Reference proteome</keyword>
<evidence type="ECO:0000256" key="2">
    <source>
        <dbReference type="ARBA" id="ARBA00022857"/>
    </source>
</evidence>
<comment type="pathway">
    <text evidence="5">Amino-acid biosynthesis; L-proline biosynthesis; L-proline from L-glutamate 5-semialdehyde: step 1/1.</text>
</comment>
<keyword evidence="5" id="KW-0028">Amino-acid biosynthesis</keyword>
<dbReference type="SUPFAM" id="SSF51735">
    <property type="entry name" value="NAD(P)-binding Rossmann-fold domains"/>
    <property type="match status" value="1"/>
</dbReference>
<evidence type="ECO:0000256" key="4">
    <source>
        <dbReference type="PIRSR" id="PIRSR000193-1"/>
    </source>
</evidence>
<dbReference type="InterPro" id="IPR028939">
    <property type="entry name" value="P5C_Rdtase_cat_N"/>
</dbReference>
<dbReference type="GO" id="GO:0004735">
    <property type="term" value="F:pyrroline-5-carboxylate reductase activity"/>
    <property type="evidence" value="ECO:0007669"/>
    <property type="project" value="UniProtKB-EC"/>
</dbReference>
<accession>A0AAE8SUP8</accession>
<evidence type="ECO:0000256" key="5">
    <source>
        <dbReference type="RuleBase" id="RU003903"/>
    </source>
</evidence>
<feature type="binding site" evidence="4">
    <location>
        <position position="75"/>
    </location>
    <ligand>
        <name>NADPH</name>
        <dbReference type="ChEBI" id="CHEBI:57783"/>
    </ligand>
</feature>
<reference evidence="8" key="1">
    <citation type="submission" date="2018-03" db="EMBL/GenBank/DDBJ databases">
        <authorList>
            <person name="Guldener U."/>
        </authorList>
    </citation>
    <scope>NUCLEOTIDE SEQUENCE</scope>
</reference>
<dbReference type="Proteomes" id="UP001187682">
    <property type="component" value="Unassembled WGS sequence"/>
</dbReference>
<dbReference type="PANTHER" id="PTHR11645">
    <property type="entry name" value="PYRROLINE-5-CARBOXYLATE REDUCTASE"/>
    <property type="match status" value="1"/>
</dbReference>
<dbReference type="NCBIfam" id="TIGR00112">
    <property type="entry name" value="proC"/>
    <property type="match status" value="1"/>
</dbReference>
<organism evidence="8 9">
    <name type="scientific">Cephalotrichum gorgonifer</name>
    <dbReference type="NCBI Taxonomy" id="2041049"/>
    <lineage>
        <taxon>Eukaryota</taxon>
        <taxon>Fungi</taxon>
        <taxon>Dikarya</taxon>
        <taxon>Ascomycota</taxon>
        <taxon>Pezizomycotina</taxon>
        <taxon>Sordariomycetes</taxon>
        <taxon>Hypocreomycetidae</taxon>
        <taxon>Microascales</taxon>
        <taxon>Microascaceae</taxon>
        <taxon>Cephalotrichum</taxon>
    </lineage>
</organism>
<protein>
    <recommendedName>
        <fullName evidence="5">Pyrroline-5-carboxylate reductase</fullName>
        <ecNumber evidence="5">1.5.1.2</ecNumber>
    </recommendedName>
</protein>
<dbReference type="GO" id="GO:0055129">
    <property type="term" value="P:L-proline biosynthetic process"/>
    <property type="evidence" value="ECO:0007669"/>
    <property type="project" value="TreeGrafter"/>
</dbReference>
<sequence>MAELTITVLGCGTMGVAVLGGVLSSLQSGTTTPMANPPAVLPSRFIACVKRPESAERVKAALNSPPNLTVVAGDNPAAVRAADVVILACKPYMVDAVLGEPGIADALQGKLLVSILAGVTGEQIRGILYGKGVPVPEGACTVVRAMFNTAAMIRMSMTVIETSDPPLPAAAASIVEWIFRQIGEVTFLPPSNMDVSTALAGSSPAFFLLMLEAAADGGVAMGLPRAEAQKMAAQAMMGAAGLVLNGEHPAVLRDKVCTPGGCTIGGLLVLEEGRVRGAVARSVREATVVASQLGSGVKGVNGTRFGSQQLQ</sequence>
<dbReference type="HAMAP" id="MF_01925">
    <property type="entry name" value="P5C_reductase"/>
    <property type="match status" value="1"/>
</dbReference>
<dbReference type="Gene3D" id="3.40.50.720">
    <property type="entry name" value="NAD(P)-binding Rossmann-like Domain"/>
    <property type="match status" value="1"/>
</dbReference>
<proteinExistence type="inferred from homology"/>
<dbReference type="PROSITE" id="PS00521">
    <property type="entry name" value="P5CR"/>
    <property type="match status" value="1"/>
</dbReference>
<feature type="binding site" evidence="4">
    <location>
        <begin position="9"/>
        <end position="14"/>
    </location>
    <ligand>
        <name>NADP(+)</name>
        <dbReference type="ChEBI" id="CHEBI:58349"/>
    </ligand>
</feature>
<comment type="catalytic activity">
    <reaction evidence="5">
        <text>L-proline + NADP(+) = (S)-1-pyrroline-5-carboxylate + NADPH + 2 H(+)</text>
        <dbReference type="Rhea" id="RHEA:14109"/>
        <dbReference type="ChEBI" id="CHEBI:15378"/>
        <dbReference type="ChEBI" id="CHEBI:17388"/>
        <dbReference type="ChEBI" id="CHEBI:57783"/>
        <dbReference type="ChEBI" id="CHEBI:58349"/>
        <dbReference type="ChEBI" id="CHEBI:60039"/>
        <dbReference type="EC" id="1.5.1.2"/>
    </reaction>
</comment>